<evidence type="ECO:0000313" key="2">
    <source>
        <dbReference type="EMBL" id="KAK2164782.1"/>
    </source>
</evidence>
<accession>A0AAD9NC26</accession>
<reference evidence="2" key="1">
    <citation type="journal article" date="2023" name="Mol. Biol. Evol.">
        <title>Third-Generation Sequencing Reveals the Adaptive Role of the Epigenome in Three Deep-Sea Polychaetes.</title>
        <authorList>
            <person name="Perez M."/>
            <person name="Aroh O."/>
            <person name="Sun Y."/>
            <person name="Lan Y."/>
            <person name="Juniper S.K."/>
            <person name="Young C.R."/>
            <person name="Angers B."/>
            <person name="Qian P.Y."/>
        </authorList>
    </citation>
    <scope>NUCLEOTIDE SEQUENCE</scope>
    <source>
        <strain evidence="2">R07B-5</strain>
    </source>
</reference>
<keyword evidence="3" id="KW-1185">Reference proteome</keyword>
<comment type="caution">
    <text evidence="2">The sequence shown here is derived from an EMBL/GenBank/DDBJ whole genome shotgun (WGS) entry which is preliminary data.</text>
</comment>
<organism evidence="2 3">
    <name type="scientific">Ridgeia piscesae</name>
    <name type="common">Tubeworm</name>
    <dbReference type="NCBI Taxonomy" id="27915"/>
    <lineage>
        <taxon>Eukaryota</taxon>
        <taxon>Metazoa</taxon>
        <taxon>Spiralia</taxon>
        <taxon>Lophotrochozoa</taxon>
        <taxon>Annelida</taxon>
        <taxon>Polychaeta</taxon>
        <taxon>Sedentaria</taxon>
        <taxon>Canalipalpata</taxon>
        <taxon>Sabellida</taxon>
        <taxon>Siboglinidae</taxon>
        <taxon>Ridgeia</taxon>
    </lineage>
</organism>
<evidence type="ECO:0000313" key="3">
    <source>
        <dbReference type="Proteomes" id="UP001209878"/>
    </source>
</evidence>
<name>A0AAD9NC26_RIDPI</name>
<proteinExistence type="predicted"/>
<feature type="region of interest" description="Disordered" evidence="1">
    <location>
        <begin position="112"/>
        <end position="144"/>
    </location>
</feature>
<sequence>MIDIIITRCRDKMDIHSTRAMRGANCRTDYQMLRSNVAFRMRQKHNRQGKSKPTKLNTAKLSTISHREGFEQKMDSALAQWEEKETSTPDEEWAALQQVVYNTAKTYLGKPDRKHQDWGYPPESEVWGPKKKGPEHRKSTDGVETFSNSKRVVARWNDHFQKLLIVPGDIDHDALDNIPQRITKKSLDEIPTMDEMARTLAGLKDGKALGGDGIPCRSMEARRRQSVQQTALTNHQCLGDDSALVAHSAEEMQKIVDASSDASKEFGLKITIKKTEVLYQPNSTRTREEDIMVDGNKLNSVLNSPTSEALYKEPERSSSTMHHDNAPSRAATAACVHDNIRECRCPSACVYEDTQ</sequence>
<protein>
    <submittedName>
        <fullName evidence="2">Uncharacterized protein</fullName>
    </submittedName>
</protein>
<dbReference type="AlphaFoldDB" id="A0AAD9NC26"/>
<evidence type="ECO:0000256" key="1">
    <source>
        <dbReference type="SAM" id="MobiDB-lite"/>
    </source>
</evidence>
<dbReference type="EMBL" id="JAODUO010001397">
    <property type="protein sequence ID" value="KAK2164782.1"/>
    <property type="molecule type" value="Genomic_DNA"/>
</dbReference>
<gene>
    <name evidence="2" type="ORF">NP493_1399g00038</name>
</gene>
<dbReference type="Proteomes" id="UP001209878">
    <property type="component" value="Unassembled WGS sequence"/>
</dbReference>